<keyword evidence="7" id="KW-1185">Reference proteome</keyword>
<dbReference type="KEGG" id="dtm:BJL86_2830"/>
<evidence type="ECO:0000259" key="5">
    <source>
        <dbReference type="PROSITE" id="PS50977"/>
    </source>
</evidence>
<dbReference type="InterPro" id="IPR001647">
    <property type="entry name" value="HTH_TetR"/>
</dbReference>
<evidence type="ECO:0000256" key="2">
    <source>
        <dbReference type="ARBA" id="ARBA00023125"/>
    </source>
</evidence>
<dbReference type="SUPFAM" id="SSF46689">
    <property type="entry name" value="Homeodomain-like"/>
    <property type="match status" value="1"/>
</dbReference>
<keyword evidence="3" id="KW-0804">Transcription</keyword>
<dbReference type="Gene3D" id="1.10.357.10">
    <property type="entry name" value="Tetracycline Repressor, domain 2"/>
    <property type="match status" value="1"/>
</dbReference>
<name>A0A173LRH1_9ACTN</name>
<dbReference type="OrthoDB" id="9806334at2"/>
<reference evidence="6 7" key="1">
    <citation type="submission" date="2016-06" db="EMBL/GenBank/DDBJ databases">
        <title>Complete genome sequence of a saline-alkali tolerant type strain Dietzia timorensis ID05-A0528T.</title>
        <authorList>
            <person name="Wu X."/>
        </authorList>
    </citation>
    <scope>NUCLEOTIDE SEQUENCE [LARGE SCALE GENOMIC DNA]</scope>
    <source>
        <strain evidence="6 7">ID05-A0528</strain>
    </source>
</reference>
<dbReference type="Pfam" id="PF17937">
    <property type="entry name" value="TetR_C_28"/>
    <property type="match status" value="1"/>
</dbReference>
<dbReference type="Pfam" id="PF00440">
    <property type="entry name" value="TetR_N"/>
    <property type="match status" value="1"/>
</dbReference>
<dbReference type="PRINTS" id="PR00455">
    <property type="entry name" value="HTHTETR"/>
</dbReference>
<evidence type="ECO:0000256" key="3">
    <source>
        <dbReference type="ARBA" id="ARBA00023163"/>
    </source>
</evidence>
<proteinExistence type="predicted"/>
<evidence type="ECO:0000313" key="6">
    <source>
        <dbReference type="EMBL" id="ANI93590.1"/>
    </source>
</evidence>
<dbReference type="PROSITE" id="PS50977">
    <property type="entry name" value="HTH_TETR_2"/>
    <property type="match status" value="1"/>
</dbReference>
<feature type="domain" description="HTH tetR-type" evidence="5">
    <location>
        <begin position="4"/>
        <end position="64"/>
    </location>
</feature>
<gene>
    <name evidence="6" type="ORF">BJL86_2830</name>
</gene>
<dbReference type="STRING" id="499555.BJL86_2830"/>
<keyword evidence="2 4" id="KW-0238">DNA-binding</keyword>
<dbReference type="InterPro" id="IPR041479">
    <property type="entry name" value="TetR_CgmR_C"/>
</dbReference>
<dbReference type="AlphaFoldDB" id="A0A173LRH1"/>
<dbReference type="PANTHER" id="PTHR30055">
    <property type="entry name" value="HTH-TYPE TRANSCRIPTIONAL REGULATOR RUTR"/>
    <property type="match status" value="1"/>
</dbReference>
<dbReference type="GO" id="GO:0000976">
    <property type="term" value="F:transcription cis-regulatory region binding"/>
    <property type="evidence" value="ECO:0007669"/>
    <property type="project" value="TreeGrafter"/>
</dbReference>
<accession>A0A173LRH1</accession>
<sequence>MAAESAREKVLDSYERILIDHGEKAATLEQVAAGAGVSKGGLLYHFRDKAALAEGLLERLVALSEQDAEEMAAAPDGPSAYYLRTSVFEDSPLDHAIIAATRLDSLPAERRREAFAQTQERWLELITAEVEDPAIARAILLMGDGLYYNASLGAQGDEPQRQIAELIGVVEKLKNQR</sequence>
<evidence type="ECO:0000256" key="1">
    <source>
        <dbReference type="ARBA" id="ARBA00023015"/>
    </source>
</evidence>
<protein>
    <recommendedName>
        <fullName evidence="5">HTH tetR-type domain-containing protein</fullName>
    </recommendedName>
</protein>
<feature type="DNA-binding region" description="H-T-H motif" evidence="4">
    <location>
        <begin position="27"/>
        <end position="46"/>
    </location>
</feature>
<keyword evidence="1" id="KW-0805">Transcription regulation</keyword>
<dbReference type="Proteomes" id="UP000186104">
    <property type="component" value="Chromosome"/>
</dbReference>
<evidence type="ECO:0000256" key="4">
    <source>
        <dbReference type="PROSITE-ProRule" id="PRU00335"/>
    </source>
</evidence>
<dbReference type="GO" id="GO:0003700">
    <property type="term" value="F:DNA-binding transcription factor activity"/>
    <property type="evidence" value="ECO:0007669"/>
    <property type="project" value="TreeGrafter"/>
</dbReference>
<organism evidence="6 7">
    <name type="scientific">Dietzia timorensis</name>
    <dbReference type="NCBI Taxonomy" id="499555"/>
    <lineage>
        <taxon>Bacteria</taxon>
        <taxon>Bacillati</taxon>
        <taxon>Actinomycetota</taxon>
        <taxon>Actinomycetes</taxon>
        <taxon>Mycobacteriales</taxon>
        <taxon>Dietziaceae</taxon>
        <taxon>Dietzia</taxon>
    </lineage>
</organism>
<dbReference type="PANTHER" id="PTHR30055:SF234">
    <property type="entry name" value="HTH-TYPE TRANSCRIPTIONAL REGULATOR BETI"/>
    <property type="match status" value="1"/>
</dbReference>
<dbReference type="RefSeq" id="WP_067477238.1">
    <property type="nucleotide sequence ID" value="NZ_CP015961.1"/>
</dbReference>
<dbReference type="EMBL" id="CP015961">
    <property type="protein sequence ID" value="ANI93590.1"/>
    <property type="molecule type" value="Genomic_DNA"/>
</dbReference>
<dbReference type="InterPro" id="IPR009057">
    <property type="entry name" value="Homeodomain-like_sf"/>
</dbReference>
<evidence type="ECO:0000313" key="7">
    <source>
        <dbReference type="Proteomes" id="UP000186104"/>
    </source>
</evidence>
<dbReference type="InterPro" id="IPR050109">
    <property type="entry name" value="HTH-type_TetR-like_transc_reg"/>
</dbReference>